<dbReference type="RefSeq" id="WP_232065402.1">
    <property type="nucleotide sequence ID" value="NZ_AP022575.1"/>
</dbReference>
<protein>
    <recommendedName>
        <fullName evidence="1">DNA primase/polymerase bifunctional N-terminal domain-containing protein</fullName>
    </recommendedName>
</protein>
<evidence type="ECO:0000313" key="3">
    <source>
        <dbReference type="Proteomes" id="UP000467236"/>
    </source>
</evidence>
<dbReference type="SMART" id="SM00943">
    <property type="entry name" value="Prim-Pol"/>
    <property type="match status" value="1"/>
</dbReference>
<dbReference type="AlphaFoldDB" id="A0A7I7ML64"/>
<evidence type="ECO:0000259" key="1">
    <source>
        <dbReference type="SMART" id="SM00943"/>
    </source>
</evidence>
<organism evidence="2 3">
    <name type="scientific">Mycobacterium shinjukuense</name>
    <dbReference type="NCBI Taxonomy" id="398694"/>
    <lineage>
        <taxon>Bacteria</taxon>
        <taxon>Bacillati</taxon>
        <taxon>Actinomycetota</taxon>
        <taxon>Actinomycetes</taxon>
        <taxon>Mycobacteriales</taxon>
        <taxon>Mycobacteriaceae</taxon>
        <taxon>Mycobacterium</taxon>
    </lineage>
</organism>
<sequence>MTLTDDLLAEAAAMRAINAALGGATIVGGDIAAAAVEYAVNHWQVLPLRGKVPAIAGGRGVLDATDDVATVARWWGGEHAGANIGGRVPESMVVIDVDPRHGGNDSIARHERRHGRLPETLTTLSGRGDGGRHLFFRRPAGKLSGRRLGPGLDVKTSSGYTVLPPSIHAGTGQPYRRVVAPVAAPPAWLVALLLPERARPATRRRPRHLPPMRGASIADRYSAATSWHDVLVPRGWRCLDTDPDADGARWVHPTHTSACSATIRHGCLFVYSTNTPFDVTEPGNPKGYTRFRAYATLNHNGDLKAAARALKETVQ</sequence>
<dbReference type="Proteomes" id="UP000467236">
    <property type="component" value="Chromosome"/>
</dbReference>
<gene>
    <name evidence="2" type="ORF">MSHI_01790</name>
</gene>
<reference evidence="2 3" key="1">
    <citation type="journal article" date="2019" name="Emerg. Microbes Infect.">
        <title>Comprehensive subspecies identification of 175 nontuberculous mycobacteria species based on 7547 genomic profiles.</title>
        <authorList>
            <person name="Matsumoto Y."/>
            <person name="Kinjo T."/>
            <person name="Motooka D."/>
            <person name="Nabeya D."/>
            <person name="Jung N."/>
            <person name="Uechi K."/>
            <person name="Horii T."/>
            <person name="Iida T."/>
            <person name="Fujita J."/>
            <person name="Nakamura S."/>
        </authorList>
    </citation>
    <scope>NUCLEOTIDE SEQUENCE [LARGE SCALE GENOMIC DNA]</scope>
    <source>
        <strain evidence="2 3">JCM 14233</strain>
    </source>
</reference>
<proteinExistence type="predicted"/>
<evidence type="ECO:0000313" key="2">
    <source>
        <dbReference type="EMBL" id="BBX72273.1"/>
    </source>
</evidence>
<accession>A0A7I7ML64</accession>
<dbReference type="SUPFAM" id="SSF56747">
    <property type="entry name" value="Prim-pol domain"/>
    <property type="match status" value="1"/>
</dbReference>
<keyword evidence="3" id="KW-1185">Reference proteome</keyword>
<dbReference type="InterPro" id="IPR015330">
    <property type="entry name" value="DNA_primase/pol_bifunc_N"/>
</dbReference>
<dbReference type="EMBL" id="AP022575">
    <property type="protein sequence ID" value="BBX72273.1"/>
    <property type="molecule type" value="Genomic_DNA"/>
</dbReference>
<dbReference type="CDD" id="cd04859">
    <property type="entry name" value="Prim_Pol"/>
    <property type="match status" value="1"/>
</dbReference>
<dbReference type="Pfam" id="PF09250">
    <property type="entry name" value="Prim-Pol"/>
    <property type="match status" value="1"/>
</dbReference>
<name>A0A7I7ML64_9MYCO</name>
<feature type="domain" description="DNA primase/polymerase bifunctional N-terminal" evidence="1">
    <location>
        <begin position="35"/>
        <end position="189"/>
    </location>
</feature>
<dbReference type="KEGG" id="mshj:MSHI_01790"/>